<dbReference type="EMBL" id="BAAAGX010000008">
    <property type="protein sequence ID" value="GAA0235592.1"/>
    <property type="molecule type" value="Genomic_DNA"/>
</dbReference>
<dbReference type="SUPFAM" id="SSF160467">
    <property type="entry name" value="PH0987 N-terminal domain-like"/>
    <property type="match status" value="1"/>
</dbReference>
<dbReference type="SMART" id="SM00796">
    <property type="entry name" value="AHS1"/>
    <property type="match status" value="1"/>
</dbReference>
<dbReference type="RefSeq" id="WP_344648584.1">
    <property type="nucleotide sequence ID" value="NZ_BAAAGX010000008.1"/>
</dbReference>
<reference evidence="5 6" key="1">
    <citation type="journal article" date="2019" name="Int. J. Syst. Evol. Microbiol.">
        <title>The Global Catalogue of Microorganisms (GCM) 10K type strain sequencing project: providing services to taxonomists for standard genome sequencing and annotation.</title>
        <authorList>
            <consortium name="The Broad Institute Genomics Platform"/>
            <consortium name="The Broad Institute Genome Sequencing Center for Infectious Disease"/>
            <person name="Wu L."/>
            <person name="Ma J."/>
        </authorList>
    </citation>
    <scope>NUCLEOTIDE SEQUENCE [LARGE SCALE GENOMIC DNA]</scope>
    <source>
        <strain evidence="5 6">JCM 10425</strain>
    </source>
</reference>
<gene>
    <name evidence="5" type="ORF">GCM10009539_21110</name>
</gene>
<proteinExistence type="predicted"/>
<comment type="caution">
    <text evidence="5">The sequence shown here is derived from an EMBL/GenBank/DDBJ whole genome shotgun (WGS) entry which is preliminary data.</text>
</comment>
<dbReference type="Proteomes" id="UP001500967">
    <property type="component" value="Unassembled WGS sequence"/>
</dbReference>
<dbReference type="Gene3D" id="3.30.1360.40">
    <property type="match status" value="1"/>
</dbReference>
<accession>A0ABN0U1K0</accession>
<keyword evidence="3" id="KW-0067">ATP-binding</keyword>
<protein>
    <submittedName>
        <fullName evidence="5">Allophanate hydrolase subunit 1</fullName>
    </submittedName>
</protein>
<keyword evidence="6" id="KW-1185">Reference proteome</keyword>
<dbReference type="Gene3D" id="2.40.100.10">
    <property type="entry name" value="Cyclophilin-like"/>
    <property type="match status" value="1"/>
</dbReference>
<keyword evidence="1" id="KW-0547">Nucleotide-binding</keyword>
<organism evidence="5 6">
    <name type="scientific">Cryptosporangium japonicum</name>
    <dbReference type="NCBI Taxonomy" id="80872"/>
    <lineage>
        <taxon>Bacteria</taxon>
        <taxon>Bacillati</taxon>
        <taxon>Actinomycetota</taxon>
        <taxon>Actinomycetes</taxon>
        <taxon>Cryptosporangiales</taxon>
        <taxon>Cryptosporangiaceae</taxon>
        <taxon>Cryptosporangium</taxon>
    </lineage>
</organism>
<evidence type="ECO:0000313" key="5">
    <source>
        <dbReference type="EMBL" id="GAA0235592.1"/>
    </source>
</evidence>
<dbReference type="GO" id="GO:0016787">
    <property type="term" value="F:hydrolase activity"/>
    <property type="evidence" value="ECO:0007669"/>
    <property type="project" value="UniProtKB-KW"/>
</dbReference>
<dbReference type="PANTHER" id="PTHR34698">
    <property type="entry name" value="5-OXOPROLINASE SUBUNIT B"/>
    <property type="match status" value="1"/>
</dbReference>
<keyword evidence="2 5" id="KW-0378">Hydrolase</keyword>
<dbReference type="InterPro" id="IPR010016">
    <property type="entry name" value="PxpB"/>
</dbReference>
<sequence length="204" mass="21911">MRFRRCGREAVLVEVADLDAALALYEGVRAARLPGVLDLVPAARTVLVRLDPAVTSPARVRHRIAGLAVGEGRLADRGTVEIPVRYDGDDLAEVADHLGVTADEVVARHTSSTWTAAFAGFAPGFAYLTGDDPRLDVPRRATPRTRIPAGAVALAGGFSAVYPADTPGGWQLIGRTTTRLWDVDRDPPALLVPGTRVRFRRADR</sequence>
<dbReference type="PANTHER" id="PTHR34698:SF2">
    <property type="entry name" value="5-OXOPROLINASE SUBUNIT B"/>
    <property type="match status" value="1"/>
</dbReference>
<evidence type="ECO:0000256" key="2">
    <source>
        <dbReference type="ARBA" id="ARBA00022801"/>
    </source>
</evidence>
<name>A0ABN0U1K0_9ACTN</name>
<feature type="domain" description="Carboxyltransferase" evidence="4">
    <location>
        <begin position="1"/>
        <end position="191"/>
    </location>
</feature>
<dbReference type="InterPro" id="IPR003833">
    <property type="entry name" value="CT_C_D"/>
</dbReference>
<evidence type="ECO:0000313" key="6">
    <source>
        <dbReference type="Proteomes" id="UP001500967"/>
    </source>
</evidence>
<evidence type="ECO:0000256" key="1">
    <source>
        <dbReference type="ARBA" id="ARBA00022741"/>
    </source>
</evidence>
<dbReference type="SUPFAM" id="SSF50891">
    <property type="entry name" value="Cyclophilin-like"/>
    <property type="match status" value="1"/>
</dbReference>
<dbReference type="Pfam" id="PF02682">
    <property type="entry name" value="CT_C_D"/>
    <property type="match status" value="1"/>
</dbReference>
<dbReference type="InterPro" id="IPR029000">
    <property type="entry name" value="Cyclophilin-like_dom_sf"/>
</dbReference>
<evidence type="ECO:0000259" key="4">
    <source>
        <dbReference type="SMART" id="SM00796"/>
    </source>
</evidence>
<evidence type="ECO:0000256" key="3">
    <source>
        <dbReference type="ARBA" id="ARBA00022840"/>
    </source>
</evidence>